<dbReference type="GeneID" id="99067043"/>
<keyword evidence="2" id="KW-1185">Reference proteome</keyword>
<reference evidence="2" key="1">
    <citation type="submission" date="2018-11" db="EMBL/GenBank/DDBJ databases">
        <title>Proposal to divide the Flavobacteriaceae and reorganize its genera based on Amino Acid Identity values calculated from whole genome sequences.</title>
        <authorList>
            <person name="Nicholson A.C."/>
            <person name="Gulvik C.A."/>
            <person name="Whitney A.M."/>
            <person name="Humrighouse B.W."/>
            <person name="Bell M."/>
            <person name="Holmes B."/>
            <person name="Steigerwalt A.G."/>
            <person name="Villarma A."/>
            <person name="Sheth M."/>
            <person name="Batra D."/>
            <person name="Pryor J."/>
            <person name="Bernardet J.-F."/>
            <person name="Hugo C."/>
            <person name="Kampfer P."/>
            <person name="Newman J."/>
            <person name="McQuiston J.R."/>
        </authorList>
    </citation>
    <scope>NUCLEOTIDE SEQUENCE [LARGE SCALE GENOMIC DNA]</scope>
    <source>
        <strain evidence="2">G0229</strain>
    </source>
</reference>
<dbReference type="InterPro" id="IPR029045">
    <property type="entry name" value="ClpP/crotonase-like_dom_sf"/>
</dbReference>
<dbReference type="GO" id="GO:0016020">
    <property type="term" value="C:membrane"/>
    <property type="evidence" value="ECO:0007669"/>
    <property type="project" value="InterPro"/>
</dbReference>
<dbReference type="AlphaFoldDB" id="A0A3G6TBN4"/>
<dbReference type="Gene3D" id="3.90.226.10">
    <property type="entry name" value="2-enoyl-CoA Hydratase, Chain A, domain 1"/>
    <property type="match status" value="1"/>
</dbReference>
<dbReference type="Proteomes" id="UP000271193">
    <property type="component" value="Chromosome"/>
</dbReference>
<dbReference type="Pfam" id="PF01972">
    <property type="entry name" value="SDH_protease"/>
    <property type="match status" value="1"/>
</dbReference>
<dbReference type="PANTHER" id="PTHR35984:SF1">
    <property type="entry name" value="PERIPLASMIC SERINE PROTEASE"/>
    <property type="match status" value="1"/>
</dbReference>
<organism evidence="1 2">
    <name type="scientific">Chryseobacterium bernardetii</name>
    <dbReference type="NCBI Taxonomy" id="1241978"/>
    <lineage>
        <taxon>Bacteria</taxon>
        <taxon>Pseudomonadati</taxon>
        <taxon>Bacteroidota</taxon>
        <taxon>Flavobacteriia</taxon>
        <taxon>Flavobacteriales</taxon>
        <taxon>Weeksellaceae</taxon>
        <taxon>Chryseobacterium group</taxon>
        <taxon>Chryseobacterium</taxon>
    </lineage>
</organism>
<sequence length="299" mass="33134">MPTWNEIVEEINNQPNPFDLIRRKYIKQLSDKTGRNVLTYYSGWLQKGHLSSHGFRFDITDSDKMGFMSTINGLDKTKGLDLVLHTPGGSIGATESIVNYLKSIFGNDIRAIIPQTAMSAGTMIACSCKEILMGKHSNLGPIDPQLGIGIPAHGIIEEFEKAKAEIIANPLTIPVWQTILSKYNPTLIGECEKAIKWSEDMVKNWLKDNMFNGEADSETKANAIIAELGSHALTLSHDRHLSPVILKGLGLKIIDLESEQDLQDKVLSVHHASIITLTQTPTYKIIENQEGKAYVQLVD</sequence>
<name>A0A3G6TBN4_9FLAO</name>
<dbReference type="EMBL" id="CP033932">
    <property type="protein sequence ID" value="AZB26662.1"/>
    <property type="molecule type" value="Genomic_DNA"/>
</dbReference>
<evidence type="ECO:0000313" key="2">
    <source>
        <dbReference type="Proteomes" id="UP000271193"/>
    </source>
</evidence>
<gene>
    <name evidence="1" type="ORF">EG339_19750</name>
</gene>
<dbReference type="KEGG" id="cben:EG339_19750"/>
<proteinExistence type="predicted"/>
<protein>
    <submittedName>
        <fullName evidence="1">S49 family peptidase</fullName>
    </submittedName>
</protein>
<dbReference type="RefSeq" id="WP_123871574.1">
    <property type="nucleotide sequence ID" value="NZ_CP033932.1"/>
</dbReference>
<dbReference type="SUPFAM" id="SSF52096">
    <property type="entry name" value="ClpP/crotonase"/>
    <property type="match status" value="1"/>
</dbReference>
<dbReference type="InterPro" id="IPR002825">
    <property type="entry name" value="Pept_S49_ser-pept_pro"/>
</dbReference>
<evidence type="ECO:0000313" key="1">
    <source>
        <dbReference type="EMBL" id="AZB26662.1"/>
    </source>
</evidence>
<dbReference type="PANTHER" id="PTHR35984">
    <property type="entry name" value="PERIPLASMIC SERINE PROTEASE"/>
    <property type="match status" value="1"/>
</dbReference>
<accession>A0A3G6TBN4</accession>